<dbReference type="RefSeq" id="WP_075727649.1">
    <property type="nucleotide sequence ID" value="NZ_CP009245.1"/>
</dbReference>
<dbReference type="STRING" id="1431546.CAQU_11150"/>
<keyword evidence="3" id="KW-1185">Reference proteome</keyword>
<dbReference type="OrthoDB" id="143162at2"/>
<organism evidence="2 3">
    <name type="scientific">Corynebacterium aquilae DSM 44791</name>
    <dbReference type="NCBI Taxonomy" id="1431546"/>
    <lineage>
        <taxon>Bacteria</taxon>
        <taxon>Bacillati</taxon>
        <taxon>Actinomycetota</taxon>
        <taxon>Actinomycetes</taxon>
        <taxon>Mycobacteriales</taxon>
        <taxon>Corynebacteriaceae</taxon>
        <taxon>Corynebacterium</taxon>
    </lineage>
</organism>
<reference evidence="2 3" key="1">
    <citation type="submission" date="2014-08" db="EMBL/GenBank/DDBJ databases">
        <title>Complete genome sequence of Corynebacterium aquilae S-613T(T) (=DSM 44791(T)), isolated from the choana of a healthy golden eagle.</title>
        <authorList>
            <person name="Ruckert C."/>
            <person name="Albersmeier A."/>
            <person name="Winkler A."/>
            <person name="Kalinowski J."/>
        </authorList>
    </citation>
    <scope>NUCLEOTIDE SEQUENCE [LARGE SCALE GENOMIC DNA]</scope>
    <source>
        <strain evidence="2 3">S-613</strain>
    </source>
</reference>
<evidence type="ECO:0000259" key="1">
    <source>
        <dbReference type="Pfam" id="PF19993"/>
    </source>
</evidence>
<dbReference type="InterPro" id="IPR045528">
    <property type="entry name" value="DO-GTPase2"/>
</dbReference>
<dbReference type="Proteomes" id="UP000185478">
    <property type="component" value="Chromosome"/>
</dbReference>
<gene>
    <name evidence="2" type="ORF">CAQU_11150</name>
</gene>
<dbReference type="Pfam" id="PF19993">
    <property type="entry name" value="DO-GTPase2"/>
    <property type="match status" value="1"/>
</dbReference>
<protein>
    <recommendedName>
        <fullName evidence="1">Double-GTPase 2 domain-containing protein</fullName>
    </recommendedName>
</protein>
<dbReference type="AlphaFoldDB" id="A0A1L7CI24"/>
<feature type="domain" description="Double-GTPase 2" evidence="1">
    <location>
        <begin position="52"/>
        <end position="239"/>
    </location>
</feature>
<evidence type="ECO:0000313" key="3">
    <source>
        <dbReference type="Proteomes" id="UP000185478"/>
    </source>
</evidence>
<dbReference type="EMBL" id="CP009245">
    <property type="protein sequence ID" value="APT85512.1"/>
    <property type="molecule type" value="Genomic_DNA"/>
</dbReference>
<accession>A0A1L7CI24</accession>
<proteinExistence type="predicted"/>
<sequence length="366" mass="41214">MSKHYQGRLLTRCPYTFKQMPPEATSSPYVDDKECPLPEGWQGSGVITFAMAGARASGKSLYIAVVVKLLEQLAVANGAIFRPADEYTRRTYREKYETPLFKQMGLLPSTPSSASADAYQRKPLIFDLGMFDRKDEQGNRSPQKIFVVFRDVAGEDLKEENFEARKDDLTFFRYADRIIFLFDPMRVSQIRELLQGAVPRHEVGDEDPAVVLQNVLRVLGAEARPYMALTLSKFDTMQYLANVNQIDQYYDGNTHVNWQRVMSNCGAGFRRESSDLDAPFKIADQELLHWEVQSLLQCLGATMMLSQLAQPMLGEHPYPYQCFAVSALGAPPEGDRVARSGIAPFRCLDPLRAMFASVGIFTSEDA</sequence>
<evidence type="ECO:0000313" key="2">
    <source>
        <dbReference type="EMBL" id="APT85512.1"/>
    </source>
</evidence>
<name>A0A1L7CI24_9CORY</name>
<dbReference type="KEGG" id="caqu:CAQU_11150"/>